<evidence type="ECO:0000313" key="3">
    <source>
        <dbReference type="Proteomes" id="UP000518266"/>
    </source>
</evidence>
<dbReference type="InterPro" id="IPR038902">
    <property type="entry name" value="INTS1"/>
</dbReference>
<accession>A0A7J5YB03</accession>
<dbReference type="PANTHER" id="PTHR21224">
    <property type="entry name" value="INTEGRATOR COMPLEX SUBUNIT 1"/>
    <property type="match status" value="1"/>
</dbReference>
<protein>
    <recommendedName>
        <fullName evidence="1">Integrator complex subunit 1 R3 domain-containing protein</fullName>
    </recommendedName>
</protein>
<dbReference type="PANTHER" id="PTHR21224:SF1">
    <property type="entry name" value="INTEGRATOR COMPLEX SUBUNIT 1"/>
    <property type="match status" value="1"/>
</dbReference>
<dbReference type="OrthoDB" id="19938at2759"/>
<dbReference type="Proteomes" id="UP000518266">
    <property type="component" value="Unassembled WGS sequence"/>
</dbReference>
<keyword evidence="3" id="KW-1185">Reference proteome</keyword>
<sequence length="339" mass="37910">MLKAGDRCNAEAELIGKGLMEVRSPFLEELLSLLMTVGTQNGTAGPVAMVISLLLQESEEQAVKMEVDSNNSEVTKSGLSSGLLVDWLEHLDPEVTSVCPDLQQKLLFALNRARGTPAYRPYLLALLTHQSNWSTLLQLDPSSALDFLWACSHIPRIWQGRDQKIPQKKTEKFVLRLSSEELISLVDLILAESELNTRDSPQDDKSSLNQASCSLIQSRLPLLHSYCSGELENIKKVSEYLINCTKKYEDSAMNKRCQNLLLQIYLHFPEVIQHLDVLVHRLVILLADIGDSKSVEGRVSDANLACRKLAVSHPVLLLRHLPMIASLLHGRIHLELPRV</sequence>
<dbReference type="InterPro" id="IPR053964">
    <property type="entry name" value="INT1_R3"/>
</dbReference>
<gene>
    <name evidence="2" type="ORF">F7725_003037</name>
</gene>
<proteinExistence type="predicted"/>
<evidence type="ECO:0000259" key="1">
    <source>
        <dbReference type="Pfam" id="PF22927"/>
    </source>
</evidence>
<dbReference type="GO" id="GO:0034474">
    <property type="term" value="P:U2 snRNA 3'-end processing"/>
    <property type="evidence" value="ECO:0007669"/>
    <property type="project" value="InterPro"/>
</dbReference>
<organism evidence="2 3">
    <name type="scientific">Dissostichus mawsoni</name>
    <name type="common">Antarctic cod</name>
    <dbReference type="NCBI Taxonomy" id="36200"/>
    <lineage>
        <taxon>Eukaryota</taxon>
        <taxon>Metazoa</taxon>
        <taxon>Chordata</taxon>
        <taxon>Craniata</taxon>
        <taxon>Vertebrata</taxon>
        <taxon>Euteleostomi</taxon>
        <taxon>Actinopterygii</taxon>
        <taxon>Neopterygii</taxon>
        <taxon>Teleostei</taxon>
        <taxon>Neoteleostei</taxon>
        <taxon>Acanthomorphata</taxon>
        <taxon>Eupercaria</taxon>
        <taxon>Perciformes</taxon>
        <taxon>Notothenioidei</taxon>
        <taxon>Nototheniidae</taxon>
        <taxon>Dissostichus</taxon>
    </lineage>
</organism>
<dbReference type="Pfam" id="PF22927">
    <property type="entry name" value="INT1_R3"/>
    <property type="match status" value="1"/>
</dbReference>
<dbReference type="GO" id="GO:0032039">
    <property type="term" value="C:integrator complex"/>
    <property type="evidence" value="ECO:0007669"/>
    <property type="project" value="InterPro"/>
</dbReference>
<dbReference type="AlphaFoldDB" id="A0A7J5YB03"/>
<reference evidence="2 3" key="1">
    <citation type="submission" date="2020-03" db="EMBL/GenBank/DDBJ databases">
        <title>Dissostichus mawsoni Genome sequencing and assembly.</title>
        <authorList>
            <person name="Park H."/>
        </authorList>
    </citation>
    <scope>NUCLEOTIDE SEQUENCE [LARGE SCALE GENOMIC DNA]</scope>
    <source>
        <strain evidence="2">DM0001</strain>
        <tissue evidence="2">Muscle</tissue>
    </source>
</reference>
<comment type="caution">
    <text evidence="2">The sequence shown here is derived from an EMBL/GenBank/DDBJ whole genome shotgun (WGS) entry which is preliminary data.</text>
</comment>
<feature type="domain" description="Integrator complex subunit 1 R3" evidence="1">
    <location>
        <begin position="275"/>
        <end position="337"/>
    </location>
</feature>
<evidence type="ECO:0000313" key="2">
    <source>
        <dbReference type="EMBL" id="KAF3845959.1"/>
    </source>
</evidence>
<dbReference type="EMBL" id="JAAKFY010000014">
    <property type="protein sequence ID" value="KAF3845959.1"/>
    <property type="molecule type" value="Genomic_DNA"/>
</dbReference>
<name>A0A7J5YB03_DISMA</name>